<dbReference type="Gene3D" id="1.10.290.10">
    <property type="entry name" value="Topoisomerase I, domain 4"/>
    <property type="match status" value="1"/>
</dbReference>
<dbReference type="PRINTS" id="PR00417">
    <property type="entry name" value="PRTPISMRASEI"/>
</dbReference>
<dbReference type="InterPro" id="IPR013826">
    <property type="entry name" value="Topo_IA_cen_sub3"/>
</dbReference>
<dbReference type="InterPro" id="IPR000380">
    <property type="entry name" value="Topo_IA"/>
</dbReference>
<dbReference type="CDD" id="cd03362">
    <property type="entry name" value="TOPRIM_TopoIA_TopoIII"/>
    <property type="match status" value="1"/>
</dbReference>
<dbReference type="GO" id="GO:0006265">
    <property type="term" value="P:DNA topological change"/>
    <property type="evidence" value="ECO:0007669"/>
    <property type="project" value="InterPro"/>
</dbReference>
<dbReference type="InterPro" id="IPR013825">
    <property type="entry name" value="Topo_IA_cen_sub2"/>
</dbReference>
<dbReference type="KEGG" id="cgn:OK18_00665"/>
<gene>
    <name evidence="12" type="ORF">OK18_00665</name>
</gene>
<dbReference type="Pfam" id="PF01751">
    <property type="entry name" value="Toprim"/>
    <property type="match status" value="1"/>
</dbReference>
<dbReference type="CDD" id="cd00186">
    <property type="entry name" value="TOP1Ac"/>
    <property type="match status" value="1"/>
</dbReference>
<organism evidence="12 13">
    <name type="scientific">Chryseobacterium gallinarum</name>
    <dbReference type="NCBI Taxonomy" id="1324352"/>
    <lineage>
        <taxon>Bacteria</taxon>
        <taxon>Pseudomonadati</taxon>
        <taxon>Bacteroidota</taxon>
        <taxon>Flavobacteriia</taxon>
        <taxon>Flavobacteriales</taxon>
        <taxon>Weeksellaceae</taxon>
        <taxon>Chryseobacterium group</taxon>
        <taxon>Chryseobacterium</taxon>
    </lineage>
</organism>
<dbReference type="PANTHER" id="PTHR11390">
    <property type="entry name" value="PROKARYOTIC DNA TOPOISOMERASE"/>
    <property type="match status" value="1"/>
</dbReference>
<dbReference type="Pfam" id="PF01131">
    <property type="entry name" value="Topoisom_bac"/>
    <property type="match status" value="1"/>
</dbReference>
<dbReference type="InterPro" id="IPR013497">
    <property type="entry name" value="Topo_IA_cen"/>
</dbReference>
<proteinExistence type="inferred from homology"/>
<accession>A0A0G3LWK4</accession>
<evidence type="ECO:0000256" key="10">
    <source>
        <dbReference type="ARBA" id="ARBA00032877"/>
    </source>
</evidence>
<dbReference type="EMBL" id="CP009928">
    <property type="protein sequence ID" value="AKK71346.1"/>
    <property type="molecule type" value="Genomic_DNA"/>
</dbReference>
<evidence type="ECO:0000256" key="8">
    <source>
        <dbReference type="ARBA" id="ARBA00031985"/>
    </source>
</evidence>
<dbReference type="GO" id="GO:0006281">
    <property type="term" value="P:DNA repair"/>
    <property type="evidence" value="ECO:0007669"/>
    <property type="project" value="TreeGrafter"/>
</dbReference>
<reference evidence="12 13" key="1">
    <citation type="submission" date="2014-11" db="EMBL/GenBank/DDBJ databases">
        <authorList>
            <person name="Park G.-S."/>
            <person name="Hong S.-J."/>
            <person name="Jung B.K."/>
            <person name="Khan A.R."/>
            <person name="Kwak Y."/>
            <person name="Shin J.-H."/>
        </authorList>
    </citation>
    <scope>NUCLEOTIDE SEQUENCE [LARGE SCALE GENOMIC DNA]</scope>
    <source>
        <strain evidence="12 13">DSM 27622</strain>
    </source>
</reference>
<evidence type="ECO:0000256" key="5">
    <source>
        <dbReference type="ARBA" id="ARBA00023125"/>
    </source>
</evidence>
<dbReference type="Gene3D" id="1.10.460.10">
    <property type="entry name" value="Topoisomerase I, domain 2"/>
    <property type="match status" value="1"/>
</dbReference>
<dbReference type="OrthoDB" id="9803554at2"/>
<evidence type="ECO:0000256" key="9">
    <source>
        <dbReference type="ARBA" id="ARBA00032235"/>
    </source>
</evidence>
<evidence type="ECO:0000256" key="6">
    <source>
        <dbReference type="ARBA" id="ARBA00023235"/>
    </source>
</evidence>
<keyword evidence="4" id="KW-0799">Topoisomerase</keyword>
<dbReference type="PROSITE" id="PS52039">
    <property type="entry name" value="TOPO_IA_2"/>
    <property type="match status" value="1"/>
</dbReference>
<dbReference type="GO" id="GO:0003917">
    <property type="term" value="F:DNA topoisomerase type I (single strand cut, ATP-independent) activity"/>
    <property type="evidence" value="ECO:0007669"/>
    <property type="project" value="UniProtKB-EC"/>
</dbReference>
<comment type="similarity">
    <text evidence="2">Belongs to the type IA topoisomerase family.</text>
</comment>
<evidence type="ECO:0000256" key="3">
    <source>
        <dbReference type="ARBA" id="ARBA00012891"/>
    </source>
</evidence>
<comment type="catalytic activity">
    <reaction evidence="1">
        <text>ATP-independent breakage of single-stranded DNA, followed by passage and rejoining.</text>
        <dbReference type="EC" id="5.6.2.1"/>
    </reaction>
</comment>
<sequence length="692" mass="78416">MKAIIAEKPSVAYELARIVGAIERRDGYCEGGGFLVTWAYGHLVGLAMPEDYGIRGFSRESLPIIPQHFLLVGRKVKTKNSYIPDEGARRQLEVIKCVFNQCNRIIVATDAGREGEVIFRYIYEYLECDKPFDRLWISSLTEKAIIAGLDNLRDGSEFNGLYEAGRSRSQSDWLVGINATQALTVAMGDGLYSLGRVQTPTLAMICKRYLDHTAFQIKDYFQIELSHLKDGLVFKSLSVDKWEDSSRAESVLRSIERSGTSEVIGVETKSAPVQAPLLFDLTGLQKEANRKLGFTAERTLDIAQKLYERKFITYPRTGSKYVPEDVWLTVLALIISLSSRTSCKEAVEYLKWERYNKHIVNDVKVTDHHGILITENIPTTLDKDEDALYDMIARRLLEAVSPACQREITEVKISALHFDFIAKAIRITMPGWKLINGNFEEEDEDLTNDFPDLREGMPLKIESSIILAKKTKPPALYTEADLLTAMENVGNSMDTEKERKVLKNIGIGTPATRAAVIETLFDREYIRRVKKTIVPTEKGMVVYNTVKNKRIADAAMTAQWEMAFEKIELQEAEAGSFLLELNTMVAEITTELLQEKGPALQPVNLHCPKCRDKVFIREKVIKCSNDGCGWFLFRTICGVQLTYKDVEVLLTKKRSPLIKNMKGRNEKSFNAYILLDPSGSTTFEFERTKNRR</sequence>
<name>A0A0G3LWK4_CHRGL</name>
<dbReference type="STRING" id="1324352.OK18_00665"/>
<evidence type="ECO:0000256" key="2">
    <source>
        <dbReference type="ARBA" id="ARBA00009446"/>
    </source>
</evidence>
<dbReference type="GO" id="GO:0003677">
    <property type="term" value="F:DNA binding"/>
    <property type="evidence" value="ECO:0007669"/>
    <property type="project" value="UniProtKB-KW"/>
</dbReference>
<evidence type="ECO:0000313" key="12">
    <source>
        <dbReference type="EMBL" id="AKK71346.1"/>
    </source>
</evidence>
<dbReference type="SUPFAM" id="SSF56712">
    <property type="entry name" value="Prokaryotic type I DNA topoisomerase"/>
    <property type="match status" value="1"/>
</dbReference>
<dbReference type="InterPro" id="IPR013824">
    <property type="entry name" value="Topo_IA_cen_sub1"/>
</dbReference>
<evidence type="ECO:0000313" key="13">
    <source>
        <dbReference type="Proteomes" id="UP000035213"/>
    </source>
</evidence>
<evidence type="ECO:0000256" key="1">
    <source>
        <dbReference type="ARBA" id="ARBA00000213"/>
    </source>
</evidence>
<dbReference type="SMART" id="SM00493">
    <property type="entry name" value="TOPRIM"/>
    <property type="match status" value="1"/>
</dbReference>
<dbReference type="GO" id="GO:0043597">
    <property type="term" value="C:cytoplasmic replication fork"/>
    <property type="evidence" value="ECO:0007669"/>
    <property type="project" value="TreeGrafter"/>
</dbReference>
<dbReference type="RefSeq" id="WP_053326740.1">
    <property type="nucleotide sequence ID" value="NZ_CP009928.1"/>
</dbReference>
<evidence type="ECO:0000259" key="11">
    <source>
        <dbReference type="PROSITE" id="PS52039"/>
    </source>
</evidence>
<dbReference type="PANTHER" id="PTHR11390:SF21">
    <property type="entry name" value="DNA TOPOISOMERASE 3-ALPHA"/>
    <property type="match status" value="1"/>
</dbReference>
<dbReference type="InterPro" id="IPR023405">
    <property type="entry name" value="Topo_IA_core_domain"/>
</dbReference>
<keyword evidence="5" id="KW-0238">DNA-binding</keyword>
<dbReference type="InterPro" id="IPR025589">
    <property type="entry name" value="Toprim_C_rpt"/>
</dbReference>
<dbReference type="Gene3D" id="3.40.50.140">
    <property type="match status" value="1"/>
</dbReference>
<dbReference type="InterPro" id="IPR006171">
    <property type="entry name" value="TOPRIM_dom"/>
</dbReference>
<evidence type="ECO:0000256" key="4">
    <source>
        <dbReference type="ARBA" id="ARBA00023029"/>
    </source>
</evidence>
<dbReference type="EC" id="5.6.2.1" evidence="3"/>
<feature type="domain" description="Topo IA-type catalytic" evidence="11">
    <location>
        <begin position="158"/>
        <end position="589"/>
    </location>
</feature>
<dbReference type="AlphaFoldDB" id="A0A0G3LWK4"/>
<keyword evidence="6 12" id="KW-0413">Isomerase</keyword>
<evidence type="ECO:0000256" key="7">
    <source>
        <dbReference type="ARBA" id="ARBA00030003"/>
    </source>
</evidence>
<dbReference type="Proteomes" id="UP000035213">
    <property type="component" value="Chromosome"/>
</dbReference>
<protein>
    <recommendedName>
        <fullName evidence="3">DNA topoisomerase</fullName>
        <ecNumber evidence="3">5.6.2.1</ecNumber>
    </recommendedName>
    <alternativeName>
        <fullName evidence="10">Omega-protein</fullName>
    </alternativeName>
    <alternativeName>
        <fullName evidence="9">Relaxing enzyme</fullName>
    </alternativeName>
    <alternativeName>
        <fullName evidence="7">Swivelase</fullName>
    </alternativeName>
    <alternativeName>
        <fullName evidence="8">Untwisting enzyme</fullName>
    </alternativeName>
</protein>
<dbReference type="InterPro" id="IPR003602">
    <property type="entry name" value="Topo_IA_DNA-bd_dom"/>
</dbReference>
<dbReference type="InterPro" id="IPR034144">
    <property type="entry name" value="TOPRIM_TopoIII"/>
</dbReference>
<dbReference type="GO" id="GO:0006310">
    <property type="term" value="P:DNA recombination"/>
    <property type="evidence" value="ECO:0007669"/>
    <property type="project" value="TreeGrafter"/>
</dbReference>
<dbReference type="Pfam" id="PF13342">
    <property type="entry name" value="Toprim_Crpt"/>
    <property type="match status" value="1"/>
</dbReference>
<dbReference type="PATRIC" id="fig|1324352.5.peg.143"/>
<dbReference type="SMART" id="SM00436">
    <property type="entry name" value="TOP1Bc"/>
    <property type="match status" value="1"/>
</dbReference>
<dbReference type="InterPro" id="IPR003601">
    <property type="entry name" value="Topo_IA_2"/>
</dbReference>
<dbReference type="Gene3D" id="2.70.20.10">
    <property type="entry name" value="Topoisomerase I, domain 3"/>
    <property type="match status" value="1"/>
</dbReference>
<dbReference type="SMART" id="SM00437">
    <property type="entry name" value="TOP1Ac"/>
    <property type="match status" value="1"/>
</dbReference>